<evidence type="ECO:0000256" key="1">
    <source>
        <dbReference type="SAM" id="Phobius"/>
    </source>
</evidence>
<sequence length="994" mass="114351">MQPLLLALADDELPNYDAIALSPGVGWFLLAAVTCLAMFFLAHRDAWRKLWLRMEDPRPIAAIRIVFGFCALCNVNGLWELFEYLFMDEGVFSTDIAQHYRARSQFAGFGDGNSETDPAKFFSFGAFVEWLKGPNYSLLLFDSSPKFFWTYLVLFEISMVMFIVGFQTKWIKWVAWFLYMGIILRNTLFWEATENVFRVFFFYLLLARCGEGWSVDNWLRCRRLRKQGRLSVPGGPGNGAGAVVETDAADPYRSGATTRYLEPIYRAIPAWPRVFVILNIAVLYCATGTLKNGPVWTRGDAFYYAFNLDHFYRLPPQLLSSYFGTSLFRINTWVVHWWEALFPLVVFGLILRWHRREKIPRLEGARLWLARIGLGGFVAWFYAIILWSYPVHYRAPAQGFRVFGRVYQDDEAITLIQWIVGVSIPLVAALVVWGFRKLRDRQDIPREKRGRLRWLDLDWVCRWVFGRRLWLMLGIIFHGHLILTMNVGWFSPGVLALYPVFLNGDELGLLSTKIGQFLHKHLRLPMPKHVREGQMIPSADLDLPPQPPAGASKGWKPIRDGYQQPWAMLFTGLGLAIVGVIRRVQTDEDMWARLGKLADNTAKTPLPRGLTDQVHLIEANWFVLMIAVMAVVVMARRVRGFDFNPWFSPVILLAAWLGSVAVEREAVGMIWVVLAVGVLSFGGCHVKADAPKPIPTHDPVTGRQNRPWSHGPIGRTIVTLVAVYHLGAVASTEFPEKDSWSTFRHDIDQTYKHWLQTTQTTQGWGMFAPNPPRSNVFLRVTVTDQEGEIYDLNTDVYACFMPGATQAICDAVYPIPWVSYTRQRKINRRIAGSEGGNGAWYQKWHARWVCRQWELEHGELPRRVELYKVTYPMPSPQEVFMKPYDAKTQYNAKGSHTKIHTTECKSTTEGQLRNEIRRRHGLPEVDENEIRTWNKHRCANWEAKLIEDARERGEEVDVLDPRFDVCLDMPKEVRKAAYARGRVDLLLDDDEDDE</sequence>
<feature type="transmembrane region" description="Helical" evidence="1">
    <location>
        <begin position="196"/>
        <end position="219"/>
    </location>
</feature>
<protein>
    <recommendedName>
        <fullName evidence="4">HTTM domain-containing protein</fullName>
    </recommendedName>
</protein>
<feature type="transmembrane region" description="Helical" evidence="1">
    <location>
        <begin position="566"/>
        <end position="584"/>
    </location>
</feature>
<dbReference type="OrthoDB" id="5476757at2"/>
<comment type="caution">
    <text evidence="2">The sequence shown here is derived from an EMBL/GenBank/DDBJ whole genome shotgun (WGS) entry which is preliminary data.</text>
</comment>
<reference evidence="2 3" key="1">
    <citation type="submission" date="2018-03" db="EMBL/GenBank/DDBJ databases">
        <title>Draft Genome Sequences of the Obligatory Marine Myxobacteria Enhygromyxa salina SWB007.</title>
        <authorList>
            <person name="Poehlein A."/>
            <person name="Moghaddam J.A."/>
            <person name="Harms H."/>
            <person name="Alanjari M."/>
            <person name="Koenig G.M."/>
            <person name="Daniel R."/>
            <person name="Schaeberle T.F."/>
        </authorList>
    </citation>
    <scope>NUCLEOTIDE SEQUENCE [LARGE SCALE GENOMIC DNA]</scope>
    <source>
        <strain evidence="2 3">SWB007</strain>
    </source>
</reference>
<feature type="transmembrane region" description="Helical" evidence="1">
    <location>
        <begin position="614"/>
        <end position="634"/>
    </location>
</feature>
<feature type="transmembrane region" description="Helical" evidence="1">
    <location>
        <begin position="61"/>
        <end position="79"/>
    </location>
</feature>
<evidence type="ECO:0000313" key="2">
    <source>
        <dbReference type="EMBL" id="PRQ08880.1"/>
    </source>
</evidence>
<dbReference type="PANTHER" id="PTHR39535:SF2">
    <property type="entry name" value="HTTM DOMAIN-CONTAINING PROTEIN"/>
    <property type="match status" value="1"/>
</dbReference>
<feature type="transmembrane region" description="Helical" evidence="1">
    <location>
        <begin position="147"/>
        <end position="166"/>
    </location>
</feature>
<dbReference type="Proteomes" id="UP000238823">
    <property type="component" value="Unassembled WGS sequence"/>
</dbReference>
<accession>A0A2S9YUX5</accession>
<organism evidence="2 3">
    <name type="scientific">Enhygromyxa salina</name>
    <dbReference type="NCBI Taxonomy" id="215803"/>
    <lineage>
        <taxon>Bacteria</taxon>
        <taxon>Pseudomonadati</taxon>
        <taxon>Myxococcota</taxon>
        <taxon>Polyangia</taxon>
        <taxon>Nannocystales</taxon>
        <taxon>Nannocystaceae</taxon>
        <taxon>Enhygromyxa</taxon>
    </lineage>
</organism>
<feature type="transmembrane region" description="Helical" evidence="1">
    <location>
        <begin position="270"/>
        <end position="290"/>
    </location>
</feature>
<feature type="transmembrane region" description="Helical" evidence="1">
    <location>
        <begin position="173"/>
        <end position="190"/>
    </location>
</feature>
<evidence type="ECO:0000313" key="3">
    <source>
        <dbReference type="Proteomes" id="UP000238823"/>
    </source>
</evidence>
<feature type="transmembrane region" description="Helical" evidence="1">
    <location>
        <begin position="330"/>
        <end position="351"/>
    </location>
</feature>
<feature type="transmembrane region" description="Helical" evidence="1">
    <location>
        <begin position="20"/>
        <end position="41"/>
    </location>
</feature>
<keyword evidence="1" id="KW-1133">Transmembrane helix</keyword>
<feature type="transmembrane region" description="Helical" evidence="1">
    <location>
        <begin position="412"/>
        <end position="435"/>
    </location>
</feature>
<feature type="transmembrane region" description="Helical" evidence="1">
    <location>
        <begin position="646"/>
        <end position="662"/>
    </location>
</feature>
<dbReference type="EMBL" id="PVNL01000035">
    <property type="protein sequence ID" value="PRQ08880.1"/>
    <property type="molecule type" value="Genomic_DNA"/>
</dbReference>
<keyword evidence="1" id="KW-0812">Transmembrane</keyword>
<feature type="transmembrane region" description="Helical" evidence="1">
    <location>
        <begin position="469"/>
        <end position="490"/>
    </location>
</feature>
<dbReference type="RefSeq" id="WP_106088541.1">
    <property type="nucleotide sequence ID" value="NZ_PVNL01000035.1"/>
</dbReference>
<dbReference type="PANTHER" id="PTHR39535">
    <property type="entry name" value="SPORULATION-DELAYING PROTEIN SDPB"/>
    <property type="match status" value="1"/>
</dbReference>
<name>A0A2S9YUX5_9BACT</name>
<gene>
    <name evidence="2" type="ORF">ENSA7_15140</name>
</gene>
<proteinExistence type="predicted"/>
<dbReference type="AlphaFoldDB" id="A0A2S9YUX5"/>
<dbReference type="InterPro" id="IPR052964">
    <property type="entry name" value="Sporulation_signal_mat"/>
</dbReference>
<evidence type="ECO:0008006" key="4">
    <source>
        <dbReference type="Google" id="ProtNLM"/>
    </source>
</evidence>
<feature type="transmembrane region" description="Helical" evidence="1">
    <location>
        <begin position="668"/>
        <end position="686"/>
    </location>
</feature>
<keyword evidence="1" id="KW-0472">Membrane</keyword>
<feature type="transmembrane region" description="Helical" evidence="1">
    <location>
        <begin position="372"/>
        <end position="392"/>
    </location>
</feature>